<evidence type="ECO:0000313" key="4">
    <source>
        <dbReference type="Proteomes" id="UP000001935"/>
    </source>
</evidence>
<keyword evidence="2" id="KW-0472">Membrane</keyword>
<keyword evidence="2" id="KW-0812">Transmembrane</keyword>
<dbReference type="InterPro" id="IPR007272">
    <property type="entry name" value="Sulf_transp_TsuA/YedE"/>
</dbReference>
<sequence length="218" mass="22442">MEGPLSVVLRFSHPVEMIASVLVGMGFGFALERAGFGTARNLAAVFYGRDFRVLRVMFTAIVTAMVGVYFLDLAGPVPLSTLGILDTFPAAQAVGGFLVGAGFIVGGYCPGTSLVGAVSGKLDALLFIGGLLVGTLVYTLGADTFAPLADAGGRGRVLLHEWLRLPSGVVVFAVALLAVGAFWAVGRIERWVNRRAAPAGQGPQGVPAGAAAAERRAP</sequence>
<evidence type="ECO:0000256" key="1">
    <source>
        <dbReference type="SAM" id="MobiDB-lite"/>
    </source>
</evidence>
<feature type="transmembrane region" description="Helical" evidence="2">
    <location>
        <begin position="12"/>
        <end position="31"/>
    </location>
</feature>
<dbReference type="EMBL" id="CP000251">
    <property type="protein sequence ID" value="ABC82399.1"/>
    <property type="molecule type" value="Genomic_DNA"/>
</dbReference>
<dbReference type="Proteomes" id="UP000001935">
    <property type="component" value="Chromosome"/>
</dbReference>
<gene>
    <name evidence="3" type="ordered locus">Adeh_2629</name>
</gene>
<protein>
    <submittedName>
        <fullName evidence="3">Uncharacterized protein</fullName>
    </submittedName>
</protein>
<feature type="transmembrane region" description="Helical" evidence="2">
    <location>
        <begin position="52"/>
        <end position="71"/>
    </location>
</feature>
<feature type="region of interest" description="Disordered" evidence="1">
    <location>
        <begin position="197"/>
        <end position="218"/>
    </location>
</feature>
<accession>Q2IL65</accession>
<keyword evidence="2" id="KW-1133">Transmembrane helix</keyword>
<feature type="compositionally biased region" description="Low complexity" evidence="1">
    <location>
        <begin position="197"/>
        <end position="212"/>
    </location>
</feature>
<feature type="transmembrane region" description="Helical" evidence="2">
    <location>
        <begin position="122"/>
        <end position="142"/>
    </location>
</feature>
<dbReference type="eggNOG" id="COG2391">
    <property type="taxonomic scope" value="Bacteria"/>
</dbReference>
<reference evidence="3 4" key="1">
    <citation type="submission" date="2006-01" db="EMBL/GenBank/DDBJ databases">
        <title>Complete sequence of Anaeromyxobacter dehalogenans 2CP-C.</title>
        <authorList>
            <consortium name="US DOE Joint Genome Institute"/>
            <person name="Copeland A."/>
            <person name="Lucas S."/>
            <person name="Lapidus A."/>
            <person name="Barry K."/>
            <person name="Detter J.C."/>
            <person name="Glavina T."/>
            <person name="Hammon N."/>
            <person name="Israni S."/>
            <person name="Pitluck S."/>
            <person name="Brettin T."/>
            <person name="Bruce D."/>
            <person name="Han C."/>
            <person name="Tapia R."/>
            <person name="Gilna P."/>
            <person name="Kiss H."/>
            <person name="Schmutz J."/>
            <person name="Larimer F."/>
            <person name="Land M."/>
            <person name="Kyrpides N."/>
            <person name="Anderson I."/>
            <person name="Sanford R.A."/>
            <person name="Ritalahti K.M."/>
            <person name="Thomas H.S."/>
            <person name="Kirby J.R."/>
            <person name="Zhulin I.B."/>
            <person name="Loeffler F.E."/>
            <person name="Richardson P."/>
        </authorList>
    </citation>
    <scope>NUCLEOTIDE SEQUENCE [LARGE SCALE GENOMIC DNA]</scope>
    <source>
        <strain evidence="3 4">2CP-C</strain>
    </source>
</reference>
<organism evidence="3 4">
    <name type="scientific">Anaeromyxobacter dehalogenans (strain 2CP-C)</name>
    <dbReference type="NCBI Taxonomy" id="290397"/>
    <lineage>
        <taxon>Bacteria</taxon>
        <taxon>Pseudomonadati</taxon>
        <taxon>Myxococcota</taxon>
        <taxon>Myxococcia</taxon>
        <taxon>Myxococcales</taxon>
        <taxon>Cystobacterineae</taxon>
        <taxon>Anaeromyxobacteraceae</taxon>
        <taxon>Anaeromyxobacter</taxon>
    </lineage>
</organism>
<proteinExistence type="predicted"/>
<dbReference type="OrthoDB" id="9790409at2"/>
<feature type="transmembrane region" description="Helical" evidence="2">
    <location>
        <begin position="91"/>
        <end position="110"/>
    </location>
</feature>
<dbReference type="HOGENOM" id="CLU_037802_0_0_7"/>
<dbReference type="KEGG" id="ade:Adeh_2629"/>
<name>Q2IL65_ANADE</name>
<evidence type="ECO:0000313" key="3">
    <source>
        <dbReference type="EMBL" id="ABC82399.1"/>
    </source>
</evidence>
<evidence type="ECO:0000256" key="2">
    <source>
        <dbReference type="SAM" id="Phobius"/>
    </source>
</evidence>
<feature type="transmembrane region" description="Helical" evidence="2">
    <location>
        <begin position="162"/>
        <end position="185"/>
    </location>
</feature>
<dbReference type="RefSeq" id="WP_011421681.1">
    <property type="nucleotide sequence ID" value="NC_007760.1"/>
</dbReference>
<dbReference type="STRING" id="290397.Adeh_2629"/>
<dbReference type="Pfam" id="PF04143">
    <property type="entry name" value="Sulf_transp"/>
    <property type="match status" value="1"/>
</dbReference>
<dbReference type="AlphaFoldDB" id="Q2IL65"/>